<dbReference type="PANTHER" id="PTHR10264:SF19">
    <property type="entry name" value="AT06885P-RELATED"/>
    <property type="match status" value="1"/>
</dbReference>
<comment type="caution">
    <text evidence="4">The sequence shown here is derived from an EMBL/GenBank/DDBJ whole genome shotgun (WGS) entry which is preliminary data.</text>
</comment>
<comment type="similarity">
    <text evidence="1">Belongs to the band 7/mec-2 family.</text>
</comment>
<dbReference type="SMART" id="SM00244">
    <property type="entry name" value="PHB"/>
    <property type="match status" value="1"/>
</dbReference>
<sequence>MSTPSAGGTTVNGNGKAPALPPIGGGGGSNDISYPPTTPNGKGGAGTTGGRPQDLEELHRFVTDDAPNYAPSGARKPDNMGLITVQPLRRNEMQPSYAQDLGTGAIEHGFYGSMIQGLGQCVGTIGMIPCCPLPNPFKNVDQGSVGLVSRFGQFYKSVDPGLVRVNVCSESIRVVDVKIQLTTVPRQTVQTKDNVSVEIDSVICWHVVSPYRAAFGINNVTTALMERSQTTLRQVVGGRVLQSVISDREGLAAEVAEIIEATAEKWGVAIESILLKDINFSVELQQSLSSAATQKRIGESKVIAARAEVDAAKLMRQAADILASPAAMQIRQLEALQNMSRSSGSKVIFVPMNLGGMGAAGMENMAQQLASSNGEQNATGGPGPATNAGIIASMASV</sequence>
<accession>A0A1Y1UAC9</accession>
<dbReference type="InterPro" id="IPR043202">
    <property type="entry name" value="Band-7_stomatin-like"/>
</dbReference>
<dbReference type="PRINTS" id="PR00721">
    <property type="entry name" value="STOMATIN"/>
</dbReference>
<dbReference type="InParanoid" id="A0A1Y1UAC9"/>
<feature type="region of interest" description="Disordered" evidence="2">
    <location>
        <begin position="1"/>
        <end position="53"/>
    </location>
</feature>
<dbReference type="EMBL" id="NBSH01000012">
    <property type="protein sequence ID" value="ORX34993.1"/>
    <property type="molecule type" value="Genomic_DNA"/>
</dbReference>
<dbReference type="Gene3D" id="6.10.250.2090">
    <property type="match status" value="1"/>
</dbReference>
<gene>
    <name evidence="4" type="ORF">BD324DRAFT_633540</name>
</gene>
<dbReference type="AlphaFoldDB" id="A0A1Y1UAC9"/>
<dbReference type="PANTHER" id="PTHR10264">
    <property type="entry name" value="BAND 7 PROTEIN-RELATED"/>
    <property type="match status" value="1"/>
</dbReference>
<dbReference type="InterPro" id="IPR001107">
    <property type="entry name" value="Band_7"/>
</dbReference>
<dbReference type="InterPro" id="IPR001972">
    <property type="entry name" value="Stomatin_HflK_fam"/>
</dbReference>
<evidence type="ECO:0000313" key="4">
    <source>
        <dbReference type="EMBL" id="ORX34993.1"/>
    </source>
</evidence>
<dbReference type="GeneID" id="33558440"/>
<dbReference type="InterPro" id="IPR036013">
    <property type="entry name" value="Band_7/SPFH_dom_sf"/>
</dbReference>
<protein>
    <submittedName>
        <fullName evidence="4">Stomatin-like protein</fullName>
    </submittedName>
</protein>
<dbReference type="GO" id="GO:0005886">
    <property type="term" value="C:plasma membrane"/>
    <property type="evidence" value="ECO:0007669"/>
    <property type="project" value="InterPro"/>
</dbReference>
<dbReference type="CDD" id="cd13437">
    <property type="entry name" value="SPFH_alloslipin"/>
    <property type="match status" value="1"/>
</dbReference>
<feature type="domain" description="Band 7" evidence="3">
    <location>
        <begin position="135"/>
        <end position="292"/>
    </location>
</feature>
<feature type="compositionally biased region" description="Polar residues" evidence="2">
    <location>
        <begin position="1"/>
        <end position="13"/>
    </location>
</feature>
<dbReference type="RefSeq" id="XP_021869209.1">
    <property type="nucleotide sequence ID" value="XM_022016631.1"/>
</dbReference>
<evidence type="ECO:0000313" key="5">
    <source>
        <dbReference type="Proteomes" id="UP000193218"/>
    </source>
</evidence>
<proteinExistence type="inferred from homology"/>
<dbReference type="GO" id="GO:0098552">
    <property type="term" value="C:side of membrane"/>
    <property type="evidence" value="ECO:0007669"/>
    <property type="project" value="UniProtKB-ARBA"/>
</dbReference>
<evidence type="ECO:0000256" key="2">
    <source>
        <dbReference type="SAM" id="MobiDB-lite"/>
    </source>
</evidence>
<reference evidence="4 5" key="1">
    <citation type="submission" date="2017-03" db="EMBL/GenBank/DDBJ databases">
        <title>Widespread Adenine N6-methylation of Active Genes in Fungi.</title>
        <authorList>
            <consortium name="DOE Joint Genome Institute"/>
            <person name="Mondo S.J."/>
            <person name="Dannebaum R.O."/>
            <person name="Kuo R.C."/>
            <person name="Louie K.B."/>
            <person name="Bewick A.J."/>
            <person name="Labutti K."/>
            <person name="Haridas S."/>
            <person name="Kuo A."/>
            <person name="Salamov A."/>
            <person name="Ahrendt S.R."/>
            <person name="Lau R."/>
            <person name="Bowen B.P."/>
            <person name="Lipzen A."/>
            <person name="Sullivan W."/>
            <person name="Andreopoulos W.B."/>
            <person name="Clum A."/>
            <person name="Lindquist E."/>
            <person name="Daum C."/>
            <person name="Northen T.R."/>
            <person name="Ramamoorthy G."/>
            <person name="Schmitz R.J."/>
            <person name="Gryganskyi A."/>
            <person name="Culley D."/>
            <person name="Magnuson J."/>
            <person name="James T.Y."/>
            <person name="O'Malley M.A."/>
            <person name="Stajich J.E."/>
            <person name="Spatafora J.W."/>
            <person name="Visel A."/>
            <person name="Grigoriev I.V."/>
        </authorList>
    </citation>
    <scope>NUCLEOTIDE SEQUENCE [LARGE SCALE GENOMIC DNA]</scope>
    <source>
        <strain evidence="4 5">NRRL Y-17943</strain>
    </source>
</reference>
<keyword evidence="5" id="KW-1185">Reference proteome</keyword>
<dbReference type="OrthoDB" id="2105077at2759"/>
<evidence type="ECO:0000259" key="3">
    <source>
        <dbReference type="SMART" id="SM00244"/>
    </source>
</evidence>
<dbReference type="Pfam" id="PF01145">
    <property type="entry name" value="Band_7"/>
    <property type="match status" value="1"/>
</dbReference>
<organism evidence="4 5">
    <name type="scientific">Kockovaella imperatae</name>
    <dbReference type="NCBI Taxonomy" id="4999"/>
    <lineage>
        <taxon>Eukaryota</taxon>
        <taxon>Fungi</taxon>
        <taxon>Dikarya</taxon>
        <taxon>Basidiomycota</taxon>
        <taxon>Agaricomycotina</taxon>
        <taxon>Tremellomycetes</taxon>
        <taxon>Tremellales</taxon>
        <taxon>Cuniculitremaceae</taxon>
        <taxon>Kockovaella</taxon>
    </lineage>
</organism>
<name>A0A1Y1UAC9_9TREE</name>
<dbReference type="Proteomes" id="UP000193218">
    <property type="component" value="Unassembled WGS sequence"/>
</dbReference>
<dbReference type="FunFam" id="3.30.479.30:FF:000004">
    <property type="entry name" value="Putative membrane protease family, stomatin"/>
    <property type="match status" value="1"/>
</dbReference>
<evidence type="ECO:0000256" key="1">
    <source>
        <dbReference type="ARBA" id="ARBA00008164"/>
    </source>
</evidence>
<dbReference type="SUPFAM" id="SSF117892">
    <property type="entry name" value="Band 7/SPFH domain"/>
    <property type="match status" value="1"/>
</dbReference>
<dbReference type="Gene3D" id="3.30.479.30">
    <property type="entry name" value="Band 7 domain"/>
    <property type="match status" value="1"/>
</dbReference>
<dbReference type="STRING" id="4999.A0A1Y1UAC9"/>